<keyword evidence="1" id="KW-0472">Membrane</keyword>
<dbReference type="GO" id="GO:0005261">
    <property type="term" value="F:monoatomic cation channel activity"/>
    <property type="evidence" value="ECO:0007669"/>
    <property type="project" value="TreeGrafter"/>
</dbReference>
<dbReference type="PROSITE" id="PS50181">
    <property type="entry name" value="FBOX"/>
    <property type="match status" value="1"/>
</dbReference>
<dbReference type="InterPro" id="IPR050927">
    <property type="entry name" value="TRPM"/>
</dbReference>
<evidence type="ECO:0000313" key="4">
    <source>
        <dbReference type="Proteomes" id="UP000218231"/>
    </source>
</evidence>
<dbReference type="Pfam" id="PF12937">
    <property type="entry name" value="F-box-like"/>
    <property type="match status" value="1"/>
</dbReference>
<evidence type="ECO:0000256" key="1">
    <source>
        <dbReference type="SAM" id="Phobius"/>
    </source>
</evidence>
<dbReference type="STRING" id="2018661.A0A2A2JGQ4"/>
<organism evidence="3 4">
    <name type="scientific">Diploscapter pachys</name>
    <dbReference type="NCBI Taxonomy" id="2018661"/>
    <lineage>
        <taxon>Eukaryota</taxon>
        <taxon>Metazoa</taxon>
        <taxon>Ecdysozoa</taxon>
        <taxon>Nematoda</taxon>
        <taxon>Chromadorea</taxon>
        <taxon>Rhabditida</taxon>
        <taxon>Rhabditina</taxon>
        <taxon>Rhabditomorpha</taxon>
        <taxon>Rhabditoidea</taxon>
        <taxon>Rhabditidae</taxon>
        <taxon>Diploscapter</taxon>
    </lineage>
</organism>
<feature type="transmembrane region" description="Helical" evidence="1">
    <location>
        <begin position="625"/>
        <end position="643"/>
    </location>
</feature>
<dbReference type="InterPro" id="IPR036047">
    <property type="entry name" value="F-box-like_dom_sf"/>
</dbReference>
<accession>A0A2A2JGQ4</accession>
<feature type="transmembrane region" description="Helical" evidence="1">
    <location>
        <begin position="556"/>
        <end position="575"/>
    </location>
</feature>
<dbReference type="GO" id="GO:0030001">
    <property type="term" value="P:metal ion transport"/>
    <property type="evidence" value="ECO:0007669"/>
    <property type="project" value="TreeGrafter"/>
</dbReference>
<dbReference type="PANTHER" id="PTHR13800:SF41">
    <property type="entry name" value="PROTEIN CED-11"/>
    <property type="match status" value="1"/>
</dbReference>
<dbReference type="SUPFAM" id="SSF81383">
    <property type="entry name" value="F-box domain"/>
    <property type="match status" value="1"/>
</dbReference>
<keyword evidence="4" id="KW-1185">Reference proteome</keyword>
<comment type="caution">
    <text evidence="3">The sequence shown here is derived from an EMBL/GenBank/DDBJ whole genome shotgun (WGS) entry which is preliminary data.</text>
</comment>
<evidence type="ECO:0000313" key="3">
    <source>
        <dbReference type="EMBL" id="PAV60847.1"/>
    </source>
</evidence>
<dbReference type="GO" id="GO:0005886">
    <property type="term" value="C:plasma membrane"/>
    <property type="evidence" value="ECO:0007669"/>
    <property type="project" value="TreeGrafter"/>
</dbReference>
<dbReference type="OrthoDB" id="10056930at2759"/>
<dbReference type="InterPro" id="IPR001810">
    <property type="entry name" value="F-box_dom"/>
</dbReference>
<proteinExistence type="predicted"/>
<name>A0A2A2JGQ4_9BILA</name>
<dbReference type="Pfam" id="PF25969">
    <property type="entry name" value="NUDT9_N"/>
    <property type="match status" value="1"/>
</dbReference>
<sequence>MDDSALSVFTDRVPLLCVSDQQLQFCPAILLGSPQALPGAIKHVYSRLATGDEDDAMPLLVTALFSHNNQFSSHYIRRIESKLTSLIVSCGRIWLTSSGEAADPLAEIAASALHRSRDVMHFIMNGSQLVVNEGLTESIPAVDSATNTAAVISRREVDTDTDVGRFRAAATIRLAQPPPALLIGVPSDAINDPVSYGVSSPILLSPSSDSRPLPVVIFAGASEESLHELFIYIKHGVPVLILQDSCELCVILYCCSQLLRLPHFDHNQFLVWLRSQLEFSFPQSEDSIAQLIVDIFSIAFSDIRLIEFLPESNVLHIASRMNLSSVLSMVDVSKYLSEDLLCSVICECATGDTDLRLLSVLLQKTSPNQLTSSLFMRIARQVDQHFFSTILLSQCLGYSHIPEVFDDRFIRHLDRLAFELSFGIPHLFTPISFDNDFSNNVDPYRMLSLWCVFVHHLSPVDCLCSFSFNPLVSYLITSRVAQSLAHQSHDWFFYEESLSELSKSLRRSAISLLDSVYKTHPTKAYRLLCEPCNGTTITDLAFQIMQPGCGNRTISVILWVWTFSWWCESFYVLYLRSQSMPLSLMPWRTFDCMVVLCFLLLQLSLSFEGPLTDLLGIRTVHPSRILSSIFLLYWCYSTLIYYTPMSEVFGPLLIRFKLMLFRDFTNFIIVVGLVMLSSAVAMYALIYPDRPASWSSFRSSLPSISYSLYSTDLSYLTSDTCRNVSLSFRKNPTFCSSHLNRHSNPLCPAFSTSAYFLLFEYFIVIKLILWPILFAFFAKTAKTVDEEADKIWKFQMYALVTEFRLRPAFPPPFTLLALLCSCCCSSKKLFQDNSFTHPDAPIKKSSKKQSTQDLWRQKAIQKWTEDDESEGRKCRQSSETQTSCTALQKAYEQAGKQEAKKNELVDYINSNVKRIVLTDEQRPWEVIMPRYNPIFYCKPENEFAVEFGANVDVANEDNLCELRKNWRNRQLTEMWSNKAWRLSAIGYPLNPNGRRGIGGRGNHRHFGANRTSVYVIAKGKSKQECMILTTNDKQLPTDTIGGRMNRNERLSKILQEIGLNEGDAQMLALRRTDPATPTRFEAGSANVRTIAMEQEDDTDHAWSEYVVWQVHVRNPSAQLATREFSWLSRGQLSQIPWTHKEIAAQSIDAIYANKTLVDLPPEVLQIIFSRLPVGDLGQIQRVNKRLHAVANEIRNPAGKRLTCKNRIGIEAYFFDRDVPEDEHQLRFSSIANIQIYDRNGTGVKSLSIAYLNDLGIQPNHELFRHKTDKYLTRSQPKSSMQGAGECPTCHTSNQKLQVCERCGVEEGYLEKATLGDVQIPIGGNNQTPEENLKKAKSYARCANCIRDGEAHVEVGHTITEFTILEEKLALIVTQQESRHHLDDISSDVQELIRLLQNLLLYCYKSWRSTTSLMQD</sequence>
<gene>
    <name evidence="3" type="ORF">WR25_02267</name>
</gene>
<dbReference type="CDD" id="cd09917">
    <property type="entry name" value="F-box_SF"/>
    <property type="match status" value="1"/>
</dbReference>
<protein>
    <recommendedName>
        <fullName evidence="2">F-box domain-containing protein</fullName>
    </recommendedName>
</protein>
<dbReference type="Proteomes" id="UP000218231">
    <property type="component" value="Unassembled WGS sequence"/>
</dbReference>
<keyword evidence="1" id="KW-1133">Transmembrane helix</keyword>
<reference evidence="3 4" key="1">
    <citation type="journal article" date="2017" name="Curr. Biol.">
        <title>Genome architecture and evolution of a unichromosomal asexual nematode.</title>
        <authorList>
            <person name="Fradin H."/>
            <person name="Zegar C."/>
            <person name="Gutwein M."/>
            <person name="Lucas J."/>
            <person name="Kovtun M."/>
            <person name="Corcoran D."/>
            <person name="Baugh L.R."/>
            <person name="Kiontke K."/>
            <person name="Gunsalus K."/>
            <person name="Fitch D.H."/>
            <person name="Piano F."/>
        </authorList>
    </citation>
    <scope>NUCLEOTIDE SEQUENCE [LARGE SCALE GENOMIC DNA]</scope>
    <source>
        <strain evidence="3">PF1309</strain>
    </source>
</reference>
<feature type="domain" description="F-box" evidence="2">
    <location>
        <begin position="1153"/>
        <end position="1201"/>
    </location>
</feature>
<keyword evidence="1" id="KW-0812">Transmembrane</keyword>
<dbReference type="PANTHER" id="PTHR13800">
    <property type="entry name" value="TRANSIENT RECEPTOR POTENTIAL CATION CHANNEL, SUBFAMILY M, MEMBER 6"/>
    <property type="match status" value="1"/>
</dbReference>
<feature type="transmembrane region" description="Helical" evidence="1">
    <location>
        <begin position="664"/>
        <end position="686"/>
    </location>
</feature>
<evidence type="ECO:0000259" key="2">
    <source>
        <dbReference type="PROSITE" id="PS50181"/>
    </source>
</evidence>
<feature type="transmembrane region" description="Helical" evidence="1">
    <location>
        <begin position="754"/>
        <end position="777"/>
    </location>
</feature>
<dbReference type="Gene3D" id="1.20.1280.50">
    <property type="match status" value="1"/>
</dbReference>
<dbReference type="EMBL" id="LIAE01010445">
    <property type="protein sequence ID" value="PAV60847.1"/>
    <property type="molecule type" value="Genomic_DNA"/>
</dbReference>